<comment type="pathway">
    <text evidence="6">Porphyrin-containing compound metabolism.</text>
</comment>
<dbReference type="Pfam" id="PF02602">
    <property type="entry name" value="HEM4"/>
    <property type="match status" value="1"/>
</dbReference>
<dbReference type="InterPro" id="IPR014776">
    <property type="entry name" value="4pyrrole_Mease_sub2"/>
</dbReference>
<dbReference type="SUPFAM" id="SSF53790">
    <property type="entry name" value="Tetrapyrrole methylase"/>
    <property type="match status" value="1"/>
</dbReference>
<dbReference type="FunFam" id="3.40.1010.10:FF:000001">
    <property type="entry name" value="Siroheme synthase"/>
    <property type="match status" value="1"/>
</dbReference>
<keyword evidence="3 8" id="KW-0808">Transferase</keyword>
<evidence type="ECO:0000256" key="2">
    <source>
        <dbReference type="ARBA" id="ARBA00022603"/>
    </source>
</evidence>
<evidence type="ECO:0000256" key="4">
    <source>
        <dbReference type="ARBA" id="ARBA00022691"/>
    </source>
</evidence>
<proteinExistence type="inferred from homology"/>
<dbReference type="EMBL" id="QBMP01000205">
    <property type="protein sequence ID" value="PZO49706.1"/>
    <property type="molecule type" value="Genomic_DNA"/>
</dbReference>
<evidence type="ECO:0000259" key="10">
    <source>
        <dbReference type="Pfam" id="PF00590"/>
    </source>
</evidence>
<dbReference type="InterPro" id="IPR003754">
    <property type="entry name" value="4pyrrol_synth_uPrphyn_synth"/>
</dbReference>
<feature type="domain" description="Tetrapyrrole biosynthesis uroporphyrinogen III synthase" evidence="11">
    <location>
        <begin position="290"/>
        <end position="522"/>
    </location>
</feature>
<dbReference type="InterPro" id="IPR014777">
    <property type="entry name" value="4pyrrole_Mease_sub1"/>
</dbReference>
<dbReference type="PANTHER" id="PTHR45790:SF3">
    <property type="entry name" value="S-ADENOSYL-L-METHIONINE-DEPENDENT UROPORPHYRINOGEN III METHYLTRANSFERASE, CHLOROPLASTIC"/>
    <property type="match status" value="1"/>
</dbReference>
<dbReference type="GO" id="GO:0019354">
    <property type="term" value="P:siroheme biosynthetic process"/>
    <property type="evidence" value="ECO:0007669"/>
    <property type="project" value="InterPro"/>
</dbReference>
<evidence type="ECO:0000313" key="13">
    <source>
        <dbReference type="Proteomes" id="UP000249794"/>
    </source>
</evidence>
<evidence type="ECO:0000256" key="9">
    <source>
        <dbReference type="SAM" id="MobiDB-lite"/>
    </source>
</evidence>
<comment type="function">
    <text evidence="7">Catalyzes the two successive C-2 and C-7 methylation reactions involved in the conversion of uroporphyrinogen III to precorrin-2 via the intermediate formation of precorrin-1. It is a step in the biosynthesis of both cobalamin (vitamin B12) and siroheme.</text>
</comment>
<dbReference type="PROSITE" id="PS00839">
    <property type="entry name" value="SUMT_1"/>
    <property type="match status" value="1"/>
</dbReference>
<evidence type="ECO:0000256" key="1">
    <source>
        <dbReference type="ARBA" id="ARBA00012162"/>
    </source>
</evidence>
<dbReference type="InterPro" id="IPR000878">
    <property type="entry name" value="4pyrrol_Mease"/>
</dbReference>
<dbReference type="CDD" id="cd06578">
    <property type="entry name" value="HemD"/>
    <property type="match status" value="1"/>
</dbReference>
<reference evidence="12 13" key="2">
    <citation type="submission" date="2018-06" db="EMBL/GenBank/DDBJ databases">
        <title>Metagenomic assembly of (sub)arctic Cyanobacteria and their associated microbiome from non-axenic cultures.</title>
        <authorList>
            <person name="Baurain D."/>
        </authorList>
    </citation>
    <scope>NUCLEOTIDE SEQUENCE [LARGE SCALE GENOMIC DNA]</scope>
    <source>
        <strain evidence="12">ULC027bin1</strain>
    </source>
</reference>
<keyword evidence="5" id="KW-0627">Porphyrin biosynthesis</keyword>
<dbReference type="EC" id="2.1.1.107" evidence="1"/>
<sequence length="531" mass="57219">MSGSNAELRAESEASGVSEENAPLTAPLTNGKVYLLGAGPGDERYLTVHGQRLLAQADALVYDALVDNTLLQQLPVTCEQWHVGKRGGQPSTPQTDINQLLVQLAQAGKQVVRLKSGDPFIFGRAAAEIQALKAAGCLFEVVPGISSVLAAPLLAGIPLTDPVLSRGFGAFTAHELDALDWDALARLDALVLLMGGRQLREICTRLIAHGKRPETPMAVVRWASQPHQKIWQGTLLSMPQIVGTHSLSPSVLVIGEVVGLRDYLIAPPLPPLALVGKTILTTRATSQASQFNQMLVAKGASVVDFPALEIRAPKSWRQVDEAIARIHQFDWLILTSANAVNYFLDRLLHQGKDFRVLADLKIAVVGKKTEAYLRQRGLMADFVPPSFVADSLIEHFPVNPAGLKLLFPRVEQGGREVLVTTMTAKGAVVTEVAAYESACPETIPLAAKLALESQAVDVMTFASSKTVRHFAEMMAQAFGAEWLDLLKGCAIASIGPQTSKDCRELLGKVTFEAKEYTLAGLVSGLEEWAHQ</sequence>
<dbReference type="InterPro" id="IPR003043">
    <property type="entry name" value="Uropor_MeTrfase_CS"/>
</dbReference>
<dbReference type="GO" id="GO:0004851">
    <property type="term" value="F:uroporphyrin-III C-methyltransferase activity"/>
    <property type="evidence" value="ECO:0007669"/>
    <property type="project" value="UniProtKB-EC"/>
</dbReference>
<accession>A0A2W4WXI5</accession>
<dbReference type="PANTHER" id="PTHR45790">
    <property type="entry name" value="SIROHEME SYNTHASE-RELATED"/>
    <property type="match status" value="1"/>
</dbReference>
<dbReference type="AlphaFoldDB" id="A0A2W4WXI5"/>
<evidence type="ECO:0000256" key="5">
    <source>
        <dbReference type="ARBA" id="ARBA00023244"/>
    </source>
</evidence>
<evidence type="ECO:0000313" key="12">
    <source>
        <dbReference type="EMBL" id="PZO49706.1"/>
    </source>
</evidence>
<dbReference type="NCBIfam" id="TIGR01469">
    <property type="entry name" value="cobA_cysG_Cterm"/>
    <property type="match status" value="1"/>
</dbReference>
<dbReference type="Gene3D" id="3.40.50.10090">
    <property type="match status" value="2"/>
</dbReference>
<dbReference type="Pfam" id="PF00590">
    <property type="entry name" value="TP_methylase"/>
    <property type="match status" value="1"/>
</dbReference>
<evidence type="ECO:0000256" key="6">
    <source>
        <dbReference type="ARBA" id="ARBA00023444"/>
    </source>
</evidence>
<feature type="region of interest" description="Disordered" evidence="9">
    <location>
        <begin position="1"/>
        <end position="24"/>
    </location>
</feature>
<evidence type="ECO:0000256" key="8">
    <source>
        <dbReference type="RuleBase" id="RU003960"/>
    </source>
</evidence>
<evidence type="ECO:0000256" key="7">
    <source>
        <dbReference type="ARBA" id="ARBA00054030"/>
    </source>
</evidence>
<evidence type="ECO:0000256" key="3">
    <source>
        <dbReference type="ARBA" id="ARBA00022679"/>
    </source>
</evidence>
<dbReference type="InterPro" id="IPR050161">
    <property type="entry name" value="Siro_Cobalamin_biosynth"/>
</dbReference>
<evidence type="ECO:0000259" key="11">
    <source>
        <dbReference type="Pfam" id="PF02602"/>
    </source>
</evidence>
<comment type="caution">
    <text evidence="12">The sequence shown here is derived from an EMBL/GenBank/DDBJ whole genome shotgun (WGS) entry which is preliminary data.</text>
</comment>
<dbReference type="PROSITE" id="PS00840">
    <property type="entry name" value="SUMT_2"/>
    <property type="match status" value="1"/>
</dbReference>
<dbReference type="Proteomes" id="UP000249794">
    <property type="component" value="Unassembled WGS sequence"/>
</dbReference>
<comment type="similarity">
    <text evidence="8">Belongs to the precorrin methyltransferase family.</text>
</comment>
<dbReference type="CDD" id="cd11642">
    <property type="entry name" value="SUMT"/>
    <property type="match status" value="1"/>
</dbReference>
<dbReference type="GO" id="GO:0032259">
    <property type="term" value="P:methylation"/>
    <property type="evidence" value="ECO:0007669"/>
    <property type="project" value="UniProtKB-KW"/>
</dbReference>
<dbReference type="InterPro" id="IPR006366">
    <property type="entry name" value="CobA/CysG_C"/>
</dbReference>
<protein>
    <recommendedName>
        <fullName evidence="1">uroporphyrinogen-III C-methyltransferase</fullName>
        <ecNumber evidence="1">2.1.1.107</ecNumber>
    </recommendedName>
</protein>
<organism evidence="12 13">
    <name type="scientific">Phormidesmis priestleyi</name>
    <dbReference type="NCBI Taxonomy" id="268141"/>
    <lineage>
        <taxon>Bacteria</taxon>
        <taxon>Bacillati</taxon>
        <taxon>Cyanobacteriota</taxon>
        <taxon>Cyanophyceae</taxon>
        <taxon>Leptolyngbyales</taxon>
        <taxon>Leptolyngbyaceae</taxon>
        <taxon>Phormidesmis</taxon>
    </lineage>
</organism>
<feature type="domain" description="Tetrapyrrole methylase" evidence="10">
    <location>
        <begin position="32"/>
        <end position="235"/>
    </location>
</feature>
<dbReference type="SUPFAM" id="SSF69618">
    <property type="entry name" value="HemD-like"/>
    <property type="match status" value="1"/>
</dbReference>
<dbReference type="GO" id="GO:0004852">
    <property type="term" value="F:uroporphyrinogen-III synthase activity"/>
    <property type="evidence" value="ECO:0007669"/>
    <property type="project" value="InterPro"/>
</dbReference>
<dbReference type="NCBIfam" id="NF004790">
    <property type="entry name" value="PRK06136.1"/>
    <property type="match status" value="1"/>
</dbReference>
<keyword evidence="4" id="KW-0949">S-adenosyl-L-methionine</keyword>
<dbReference type="Gene3D" id="3.40.1010.10">
    <property type="entry name" value="Cobalt-precorrin-4 Transmethylase, Domain 1"/>
    <property type="match status" value="1"/>
</dbReference>
<reference evidence="13" key="1">
    <citation type="submission" date="2018-04" db="EMBL/GenBank/DDBJ databases">
        <authorList>
            <person name="Cornet L."/>
        </authorList>
    </citation>
    <scope>NUCLEOTIDE SEQUENCE [LARGE SCALE GENOMIC DNA]</scope>
</reference>
<dbReference type="Gene3D" id="3.30.950.10">
    <property type="entry name" value="Methyltransferase, Cobalt-precorrin-4 Transmethylase, Domain 2"/>
    <property type="match status" value="1"/>
</dbReference>
<keyword evidence="2 8" id="KW-0489">Methyltransferase</keyword>
<name>A0A2W4WXI5_9CYAN</name>
<dbReference type="InterPro" id="IPR036108">
    <property type="entry name" value="4pyrrol_syn_uPrphyn_synt_sf"/>
</dbReference>
<dbReference type="InterPro" id="IPR035996">
    <property type="entry name" value="4pyrrol_Methylase_sf"/>
</dbReference>
<gene>
    <name evidence="12" type="primary">cobA</name>
    <name evidence="12" type="ORF">DCF15_16625</name>
</gene>